<sequence length="136" mass="14642">MTPRDDVAIVAEKLIARVAAKDSVGLGLLFAPDVTWWTTPIPSPPWPTEIRSGRQVEAFALGCLSVFDITAITMRRVAVDADDAVLLGRLHGRALTNVADFSCDFVVWLTVQGGLITGLRLFLDTLAITSALRAGH</sequence>
<evidence type="ECO:0000313" key="3">
    <source>
        <dbReference type="Proteomes" id="UP000481360"/>
    </source>
</evidence>
<accession>A0A7C9VUA2</accession>
<gene>
    <name evidence="2" type="ORF">G7043_29650</name>
</gene>
<evidence type="ECO:0000259" key="1">
    <source>
        <dbReference type="Pfam" id="PF12680"/>
    </source>
</evidence>
<evidence type="ECO:0000313" key="2">
    <source>
        <dbReference type="EMBL" id="NGY63092.1"/>
    </source>
</evidence>
<comment type="caution">
    <text evidence="2">The sequence shown here is derived from an EMBL/GenBank/DDBJ whole genome shotgun (WGS) entry which is preliminary data.</text>
</comment>
<dbReference type="Gene3D" id="3.10.450.50">
    <property type="match status" value="1"/>
</dbReference>
<dbReference type="RefSeq" id="WP_166051176.1">
    <property type="nucleotide sequence ID" value="NZ_JAAMPJ010000009.1"/>
</dbReference>
<feature type="domain" description="SnoaL-like" evidence="1">
    <location>
        <begin position="12"/>
        <end position="117"/>
    </location>
</feature>
<name>A0A7C9VUA2_9PSEU</name>
<dbReference type="SUPFAM" id="SSF54427">
    <property type="entry name" value="NTF2-like"/>
    <property type="match status" value="1"/>
</dbReference>
<keyword evidence="3" id="KW-1185">Reference proteome</keyword>
<dbReference type="Proteomes" id="UP000481360">
    <property type="component" value="Unassembled WGS sequence"/>
</dbReference>
<organism evidence="2 3">
    <name type="scientific">Lentzea alba</name>
    <dbReference type="NCBI Taxonomy" id="2714351"/>
    <lineage>
        <taxon>Bacteria</taxon>
        <taxon>Bacillati</taxon>
        <taxon>Actinomycetota</taxon>
        <taxon>Actinomycetes</taxon>
        <taxon>Pseudonocardiales</taxon>
        <taxon>Pseudonocardiaceae</taxon>
        <taxon>Lentzea</taxon>
    </lineage>
</organism>
<protein>
    <submittedName>
        <fullName evidence="2">SnoaL-like domain-containing protein</fullName>
    </submittedName>
</protein>
<reference evidence="2 3" key="1">
    <citation type="submission" date="2020-03" db="EMBL/GenBank/DDBJ databases">
        <title>Isolation and identification of active actinomycetes.</title>
        <authorList>
            <person name="Sun X."/>
        </authorList>
    </citation>
    <scope>NUCLEOTIDE SEQUENCE [LARGE SCALE GENOMIC DNA]</scope>
    <source>
        <strain evidence="2 3">NEAU-D13</strain>
    </source>
</reference>
<dbReference type="EMBL" id="JAAMPJ010000009">
    <property type="protein sequence ID" value="NGY63092.1"/>
    <property type="molecule type" value="Genomic_DNA"/>
</dbReference>
<dbReference type="InterPro" id="IPR032710">
    <property type="entry name" value="NTF2-like_dom_sf"/>
</dbReference>
<dbReference type="AlphaFoldDB" id="A0A7C9VUA2"/>
<proteinExistence type="predicted"/>
<dbReference type="Pfam" id="PF12680">
    <property type="entry name" value="SnoaL_2"/>
    <property type="match status" value="1"/>
</dbReference>
<dbReference type="InterPro" id="IPR037401">
    <property type="entry name" value="SnoaL-like"/>
</dbReference>